<evidence type="ECO:0000256" key="2">
    <source>
        <dbReference type="ARBA" id="ARBA00023134"/>
    </source>
</evidence>
<feature type="compositionally biased region" description="Low complexity" evidence="3">
    <location>
        <begin position="522"/>
        <end position="541"/>
    </location>
</feature>
<dbReference type="PRINTS" id="PR00449">
    <property type="entry name" value="RASTRNSFRMNG"/>
</dbReference>
<dbReference type="SMART" id="SM00173">
    <property type="entry name" value="RAS"/>
    <property type="match status" value="1"/>
</dbReference>
<dbReference type="VEuPathDB" id="TriTrypDB:BSAL_00780"/>
<name>A0A0S4J6S8_BODSA</name>
<dbReference type="AlphaFoldDB" id="A0A0S4J6S8"/>
<protein>
    <submittedName>
        <fullName evidence="4">Ras-related GTP-binding protein, putative</fullName>
    </submittedName>
</protein>
<feature type="compositionally biased region" description="Low complexity" evidence="3">
    <location>
        <begin position="317"/>
        <end position="331"/>
    </location>
</feature>
<evidence type="ECO:0000256" key="3">
    <source>
        <dbReference type="SAM" id="MobiDB-lite"/>
    </source>
</evidence>
<feature type="compositionally biased region" description="Polar residues" evidence="3">
    <location>
        <begin position="542"/>
        <end position="553"/>
    </location>
</feature>
<dbReference type="PROSITE" id="PS51419">
    <property type="entry name" value="RAB"/>
    <property type="match status" value="1"/>
</dbReference>
<evidence type="ECO:0000313" key="4">
    <source>
        <dbReference type="EMBL" id="CUG86919.1"/>
    </source>
</evidence>
<proteinExistence type="predicted"/>
<feature type="compositionally biased region" description="Low complexity" evidence="3">
    <location>
        <begin position="18"/>
        <end position="34"/>
    </location>
</feature>
<dbReference type="EMBL" id="CYKH01001406">
    <property type="protein sequence ID" value="CUG86919.1"/>
    <property type="molecule type" value="Genomic_DNA"/>
</dbReference>
<feature type="region of interest" description="Disordered" evidence="3">
    <location>
        <begin position="1"/>
        <end position="46"/>
    </location>
</feature>
<keyword evidence="1" id="KW-0547">Nucleotide-binding</keyword>
<dbReference type="OrthoDB" id="25896at2759"/>
<feature type="region of interest" description="Disordered" evidence="3">
    <location>
        <begin position="522"/>
        <end position="585"/>
    </location>
</feature>
<keyword evidence="5" id="KW-1185">Reference proteome</keyword>
<dbReference type="SUPFAM" id="SSF52540">
    <property type="entry name" value="P-loop containing nucleoside triphosphate hydrolases"/>
    <property type="match status" value="1"/>
</dbReference>
<accession>A0A0S4J6S8</accession>
<evidence type="ECO:0000256" key="1">
    <source>
        <dbReference type="ARBA" id="ARBA00022741"/>
    </source>
</evidence>
<dbReference type="Proteomes" id="UP000051952">
    <property type="component" value="Unassembled WGS sequence"/>
</dbReference>
<dbReference type="PANTHER" id="PTHR47977">
    <property type="entry name" value="RAS-RELATED PROTEIN RAB"/>
    <property type="match status" value="1"/>
</dbReference>
<dbReference type="InterPro" id="IPR050227">
    <property type="entry name" value="Rab"/>
</dbReference>
<feature type="region of interest" description="Disordered" evidence="3">
    <location>
        <begin position="240"/>
        <end position="352"/>
    </location>
</feature>
<dbReference type="GO" id="GO:0003924">
    <property type="term" value="F:GTPase activity"/>
    <property type="evidence" value="ECO:0007669"/>
    <property type="project" value="InterPro"/>
</dbReference>
<gene>
    <name evidence="4" type="ORF">BSAL_00780</name>
</gene>
<dbReference type="GO" id="GO:0005525">
    <property type="term" value="F:GTP binding"/>
    <property type="evidence" value="ECO:0007669"/>
    <property type="project" value="UniProtKB-KW"/>
</dbReference>
<organism evidence="4 5">
    <name type="scientific">Bodo saltans</name>
    <name type="common">Flagellated protozoan</name>
    <dbReference type="NCBI Taxonomy" id="75058"/>
    <lineage>
        <taxon>Eukaryota</taxon>
        <taxon>Discoba</taxon>
        <taxon>Euglenozoa</taxon>
        <taxon>Kinetoplastea</taxon>
        <taxon>Metakinetoplastina</taxon>
        <taxon>Eubodonida</taxon>
        <taxon>Bodonidae</taxon>
        <taxon>Bodo</taxon>
    </lineage>
</organism>
<reference evidence="5" key="1">
    <citation type="submission" date="2015-09" db="EMBL/GenBank/DDBJ databases">
        <authorList>
            <consortium name="Pathogen Informatics"/>
        </authorList>
    </citation>
    <scope>NUCLEOTIDE SEQUENCE [LARGE SCALE GENOMIC DNA]</scope>
    <source>
        <strain evidence="5">Lake Konstanz</strain>
    </source>
</reference>
<dbReference type="InterPro" id="IPR005225">
    <property type="entry name" value="Small_GTP-bd"/>
</dbReference>
<evidence type="ECO:0000313" key="5">
    <source>
        <dbReference type="Proteomes" id="UP000051952"/>
    </source>
</evidence>
<dbReference type="SMART" id="SM00176">
    <property type="entry name" value="RAN"/>
    <property type="match status" value="1"/>
</dbReference>
<dbReference type="InterPro" id="IPR001806">
    <property type="entry name" value="Small_GTPase"/>
</dbReference>
<dbReference type="Gene3D" id="3.40.50.300">
    <property type="entry name" value="P-loop containing nucleotide triphosphate hydrolases"/>
    <property type="match status" value="1"/>
</dbReference>
<dbReference type="PROSITE" id="PS51421">
    <property type="entry name" value="RAS"/>
    <property type="match status" value="1"/>
</dbReference>
<dbReference type="SMART" id="SM00175">
    <property type="entry name" value="RAB"/>
    <property type="match status" value="1"/>
</dbReference>
<dbReference type="NCBIfam" id="TIGR00231">
    <property type="entry name" value="small_GTP"/>
    <property type="match status" value="1"/>
</dbReference>
<dbReference type="Pfam" id="PF00071">
    <property type="entry name" value="Ras"/>
    <property type="match status" value="1"/>
</dbReference>
<sequence length="585" mass="61764">MLSEPLPSDLAKPSEQPAAAAVDAAATTMTNSNDNSDDSSTLKENNDTLTSNPVYLFLKANTLLEQWPVFEQEGYELVEDLQELILPANKELFEKLVPKSGHRLRISRLLAPQQSSLRGGVGAANGFTKPSGRAYAASSRSTLLGDTDDENMSVADSIVSYTSRATMHATARGGMVAGIPTHHHQHHNVTLTNLQHTTQQQSSSHLHPTQDLLGTTGAATIPRVVSYPFEDITAAAGGGNAVNNNSISEPPTPSPSPQRSDFQRSAGGHNLQAAGAGAPSKPYLDVEGSQQRGGGLVTPRGQSTADNMSVRTVASKSPMRQQPSQRQRAPSDASSVHRGLSPQPQQQQAGGGNPLVKMKVVVVGQQGCGKTSLIHRLVRNEFAQQMKPTIGVEFAEKRFQVASTIVALHFWDIWGQEMAANATRTYYTGAKGAIVVYDASSEDSLQRAILWKRDLDAKTKSQRNGLPIPVILVGNKCDLVKTGAGGGANNMSLATAPSQGSFLAAQAARGVGGGSGLLVSFNGNDPNNGGGSNSNLPSLANFNRQHSQSSASLDRQDSHQAARRNSGAGGANGEGERKKSKCTML</sequence>
<dbReference type="InterPro" id="IPR027417">
    <property type="entry name" value="P-loop_NTPase"/>
</dbReference>
<keyword evidence="2" id="KW-0342">GTP-binding</keyword>
<feature type="compositionally biased region" description="Polar residues" evidence="3">
    <location>
        <begin position="300"/>
        <end position="315"/>
    </location>
</feature>